<dbReference type="Proteomes" id="UP000622166">
    <property type="component" value="Unassembled WGS sequence"/>
</dbReference>
<feature type="chain" id="PRO_5037610551" description="NlpC/P60 domain-containing protein" evidence="7">
    <location>
        <begin position="45"/>
        <end position="485"/>
    </location>
</feature>
<evidence type="ECO:0000256" key="2">
    <source>
        <dbReference type="ARBA" id="ARBA00022670"/>
    </source>
</evidence>
<name>A0A918UCC1_9ACTN</name>
<evidence type="ECO:0000313" key="10">
    <source>
        <dbReference type="Proteomes" id="UP000622166"/>
    </source>
</evidence>
<dbReference type="PANTHER" id="PTHR47359:SF3">
    <property type="entry name" value="NLP_P60 DOMAIN-CONTAINING PROTEIN-RELATED"/>
    <property type="match status" value="1"/>
</dbReference>
<evidence type="ECO:0000259" key="8">
    <source>
        <dbReference type="PROSITE" id="PS51935"/>
    </source>
</evidence>
<evidence type="ECO:0000256" key="3">
    <source>
        <dbReference type="ARBA" id="ARBA00022801"/>
    </source>
</evidence>
<dbReference type="Pfam" id="PF00877">
    <property type="entry name" value="NLPC_P60"/>
    <property type="match status" value="1"/>
</dbReference>
<feature type="coiled-coil region" evidence="5">
    <location>
        <begin position="179"/>
        <end position="231"/>
    </location>
</feature>
<keyword evidence="5" id="KW-0175">Coiled coil</keyword>
<dbReference type="GO" id="GO:0008234">
    <property type="term" value="F:cysteine-type peptidase activity"/>
    <property type="evidence" value="ECO:0007669"/>
    <property type="project" value="UniProtKB-KW"/>
</dbReference>
<feature type="domain" description="NlpC/P60" evidence="8">
    <location>
        <begin position="271"/>
        <end position="399"/>
    </location>
</feature>
<dbReference type="InterPro" id="IPR051794">
    <property type="entry name" value="PG_Endopeptidase_C40"/>
</dbReference>
<evidence type="ECO:0000256" key="6">
    <source>
        <dbReference type="SAM" id="MobiDB-lite"/>
    </source>
</evidence>
<evidence type="ECO:0000256" key="1">
    <source>
        <dbReference type="ARBA" id="ARBA00007074"/>
    </source>
</evidence>
<feature type="compositionally biased region" description="Basic and acidic residues" evidence="6">
    <location>
        <begin position="410"/>
        <end position="420"/>
    </location>
</feature>
<keyword evidence="10" id="KW-1185">Reference proteome</keyword>
<comment type="caution">
    <text evidence="9">The sequence shown here is derived from an EMBL/GenBank/DDBJ whole genome shotgun (WGS) entry which is preliminary data.</text>
</comment>
<sequence>MSGRPRRPRRLKRPGQPGRPMRTAVRTAAVATAATVLVVTVSTAAVPDAAVPGPQRSAAERSVAGRPVTERSVAGLLTELRRLYRKAEAATEAYNAAEEDLAGQRAEVRRLDRELTEARLLLRDSRGAAGRLARQQYRSRTDLSPYLRLLLARDPRRALDEGQVIRRVSQERAGTVERLADGERRADALARAARRALDEQLSLAGRRKEKRDDVRERLREVEELLASLSDEELGAIAALEREETAGAQHEFLASGALGAPGDAPDDVRPPTRSGAAALRYAVEQIGKPYAWGAEGPDAYDCSGLTSRAWAHAARPVPRTSQEQWGRLPRVPLDRLRPGDLVVYFPEATHVALYLGGGLVVHAPRPGARVKVSPVAANPVLGAVRPDPWEKSLQWYTPPALPEGALDGPDDGPHDGPDEGRAGAVGPVPATEARRPSPPAGCRGVSPDQSWTRDPKTAFPLPSKFESLPDPQPEPQASLLMPTWVT</sequence>
<proteinExistence type="inferred from homology"/>
<reference evidence="9" key="1">
    <citation type="journal article" date="2014" name="Int. J. Syst. Evol. Microbiol.">
        <title>Complete genome sequence of Corynebacterium casei LMG S-19264T (=DSM 44701T), isolated from a smear-ripened cheese.</title>
        <authorList>
            <consortium name="US DOE Joint Genome Institute (JGI-PGF)"/>
            <person name="Walter F."/>
            <person name="Albersmeier A."/>
            <person name="Kalinowski J."/>
            <person name="Ruckert C."/>
        </authorList>
    </citation>
    <scope>NUCLEOTIDE SEQUENCE</scope>
    <source>
        <strain evidence="9">JCM 4815</strain>
    </source>
</reference>
<feature type="region of interest" description="Disordered" evidence="6">
    <location>
        <begin position="1"/>
        <end position="24"/>
    </location>
</feature>
<dbReference type="InterPro" id="IPR038765">
    <property type="entry name" value="Papain-like_cys_pep_sf"/>
</dbReference>
<reference evidence="9" key="2">
    <citation type="submission" date="2020-09" db="EMBL/GenBank/DDBJ databases">
        <authorList>
            <person name="Sun Q."/>
            <person name="Ohkuma M."/>
        </authorList>
    </citation>
    <scope>NUCLEOTIDE SEQUENCE</scope>
    <source>
        <strain evidence="9">JCM 4815</strain>
    </source>
</reference>
<accession>A0A918UCC1</accession>
<comment type="similarity">
    <text evidence="1">Belongs to the peptidase C40 family.</text>
</comment>
<evidence type="ECO:0000313" key="9">
    <source>
        <dbReference type="EMBL" id="GGY88822.1"/>
    </source>
</evidence>
<keyword evidence="3" id="KW-0378">Hydrolase</keyword>
<dbReference type="Gene3D" id="3.90.1720.10">
    <property type="entry name" value="endopeptidase domain like (from Nostoc punctiforme)"/>
    <property type="match status" value="1"/>
</dbReference>
<feature type="region of interest" description="Disordered" evidence="6">
    <location>
        <begin position="49"/>
        <end position="68"/>
    </location>
</feature>
<dbReference type="InterPro" id="IPR000064">
    <property type="entry name" value="NLP_P60_dom"/>
</dbReference>
<dbReference type="AlphaFoldDB" id="A0A918UCC1"/>
<keyword evidence="7" id="KW-0732">Signal</keyword>
<feature type="compositionally biased region" description="Low complexity" evidence="6">
    <location>
        <begin position="14"/>
        <end position="24"/>
    </location>
</feature>
<dbReference type="GO" id="GO:0006508">
    <property type="term" value="P:proteolysis"/>
    <property type="evidence" value="ECO:0007669"/>
    <property type="project" value="UniProtKB-KW"/>
</dbReference>
<evidence type="ECO:0000256" key="7">
    <source>
        <dbReference type="SAM" id="SignalP"/>
    </source>
</evidence>
<keyword evidence="2" id="KW-0645">Protease</keyword>
<organism evidence="9 10">
    <name type="scientific">Streptomyces poonensis</name>
    <dbReference type="NCBI Taxonomy" id="68255"/>
    <lineage>
        <taxon>Bacteria</taxon>
        <taxon>Bacillati</taxon>
        <taxon>Actinomycetota</taxon>
        <taxon>Actinomycetes</taxon>
        <taxon>Kitasatosporales</taxon>
        <taxon>Streptomycetaceae</taxon>
        <taxon>Streptomyces</taxon>
    </lineage>
</organism>
<dbReference type="PROSITE" id="PS51935">
    <property type="entry name" value="NLPC_P60"/>
    <property type="match status" value="1"/>
</dbReference>
<dbReference type="PANTHER" id="PTHR47359">
    <property type="entry name" value="PEPTIDOGLYCAN DL-ENDOPEPTIDASE CWLO"/>
    <property type="match status" value="1"/>
</dbReference>
<feature type="signal peptide" evidence="7">
    <location>
        <begin position="1"/>
        <end position="44"/>
    </location>
</feature>
<dbReference type="SUPFAM" id="SSF54001">
    <property type="entry name" value="Cysteine proteinases"/>
    <property type="match status" value="1"/>
</dbReference>
<protein>
    <recommendedName>
        <fullName evidence="8">NlpC/P60 domain-containing protein</fullName>
    </recommendedName>
</protein>
<feature type="compositionally biased region" description="Basic residues" evidence="6">
    <location>
        <begin position="1"/>
        <end position="13"/>
    </location>
</feature>
<gene>
    <name evidence="9" type="ORF">GCM10010365_03620</name>
</gene>
<evidence type="ECO:0000256" key="4">
    <source>
        <dbReference type="ARBA" id="ARBA00022807"/>
    </source>
</evidence>
<keyword evidence="4" id="KW-0788">Thiol protease</keyword>
<feature type="region of interest" description="Disordered" evidence="6">
    <location>
        <begin position="392"/>
        <end position="485"/>
    </location>
</feature>
<evidence type="ECO:0000256" key="5">
    <source>
        <dbReference type="SAM" id="Coils"/>
    </source>
</evidence>
<feature type="coiled-coil region" evidence="5">
    <location>
        <begin position="77"/>
        <end position="121"/>
    </location>
</feature>
<dbReference type="EMBL" id="BMVW01000001">
    <property type="protein sequence ID" value="GGY88822.1"/>
    <property type="molecule type" value="Genomic_DNA"/>
</dbReference>